<organism evidence="2">
    <name type="scientific">Timema poppense</name>
    <name type="common">Walking stick</name>
    <dbReference type="NCBI Taxonomy" id="170557"/>
    <lineage>
        <taxon>Eukaryota</taxon>
        <taxon>Metazoa</taxon>
        <taxon>Ecdysozoa</taxon>
        <taxon>Arthropoda</taxon>
        <taxon>Hexapoda</taxon>
        <taxon>Insecta</taxon>
        <taxon>Pterygota</taxon>
        <taxon>Neoptera</taxon>
        <taxon>Polyneoptera</taxon>
        <taxon>Phasmatodea</taxon>
        <taxon>Timematodea</taxon>
        <taxon>Timematoidea</taxon>
        <taxon>Timematidae</taxon>
        <taxon>Timema</taxon>
    </lineage>
</organism>
<feature type="region of interest" description="Disordered" evidence="1">
    <location>
        <begin position="1"/>
        <end position="29"/>
    </location>
</feature>
<evidence type="ECO:0000313" key="2">
    <source>
        <dbReference type="EMBL" id="CAD7407708.1"/>
    </source>
</evidence>
<evidence type="ECO:0000256" key="1">
    <source>
        <dbReference type="SAM" id="MobiDB-lite"/>
    </source>
</evidence>
<dbReference type="AlphaFoldDB" id="A0A7R9D712"/>
<sequence>MEPAQLRNRVPVKQANSSVGRNTGGNQNRIKGHVIREAWPQIHHSVNGKMIVLKMILLSDMAIRRDFDAFSDGHIIITI</sequence>
<proteinExistence type="predicted"/>
<reference evidence="2" key="1">
    <citation type="submission" date="2020-11" db="EMBL/GenBank/DDBJ databases">
        <authorList>
            <person name="Tran Van P."/>
        </authorList>
    </citation>
    <scope>NUCLEOTIDE SEQUENCE</scope>
</reference>
<gene>
    <name evidence="2" type="ORF">TPSB3V08_LOCUS6021</name>
</gene>
<feature type="compositionally biased region" description="Polar residues" evidence="1">
    <location>
        <begin position="14"/>
        <end position="29"/>
    </location>
</feature>
<dbReference type="EMBL" id="OD003384">
    <property type="protein sequence ID" value="CAD7407708.1"/>
    <property type="molecule type" value="Genomic_DNA"/>
</dbReference>
<name>A0A7R9D712_TIMPO</name>
<accession>A0A7R9D712</accession>
<protein>
    <submittedName>
        <fullName evidence="2">Uncharacterized protein</fullName>
    </submittedName>
</protein>